<keyword evidence="6" id="KW-0012">Acyltransferase</keyword>
<organism evidence="7">
    <name type="scientific">termite gut metagenome</name>
    <dbReference type="NCBI Taxonomy" id="433724"/>
    <lineage>
        <taxon>unclassified sequences</taxon>
        <taxon>metagenomes</taxon>
        <taxon>organismal metagenomes</taxon>
    </lineage>
</organism>
<keyword evidence="3" id="KW-0997">Cell inner membrane</keyword>
<dbReference type="GO" id="GO:0005886">
    <property type="term" value="C:plasma membrane"/>
    <property type="evidence" value="ECO:0007669"/>
    <property type="project" value="UniProtKB-SubCell"/>
</dbReference>
<keyword evidence="4" id="KW-0808">Transferase</keyword>
<evidence type="ECO:0000313" key="7">
    <source>
        <dbReference type="EMBL" id="KAA6319956.1"/>
    </source>
</evidence>
<reference evidence="7" key="1">
    <citation type="submission" date="2019-03" db="EMBL/GenBank/DDBJ databases">
        <title>Single cell metagenomics reveals metabolic interactions within the superorganism composed of flagellate Streblomastix strix and complex community of Bacteroidetes bacteria on its surface.</title>
        <authorList>
            <person name="Treitli S.C."/>
            <person name="Kolisko M."/>
            <person name="Husnik F."/>
            <person name="Keeling P."/>
            <person name="Hampl V."/>
        </authorList>
    </citation>
    <scope>NUCLEOTIDE SEQUENCE</scope>
    <source>
        <strain evidence="7">STM</strain>
    </source>
</reference>
<name>A0A5J4QD94_9ZZZZ</name>
<evidence type="ECO:0000256" key="4">
    <source>
        <dbReference type="ARBA" id="ARBA00022679"/>
    </source>
</evidence>
<keyword evidence="5" id="KW-0472">Membrane</keyword>
<evidence type="ECO:0000256" key="5">
    <source>
        <dbReference type="ARBA" id="ARBA00023136"/>
    </source>
</evidence>
<comment type="caution">
    <text evidence="7">The sequence shown here is derived from an EMBL/GenBank/DDBJ whole genome shotgun (WGS) entry which is preliminary data.</text>
</comment>
<keyword evidence="2" id="KW-1003">Cell membrane</keyword>
<accession>A0A5J4QD94</accession>
<dbReference type="InterPro" id="IPR004960">
    <property type="entry name" value="LipA_acyltrans"/>
</dbReference>
<feature type="non-terminal residue" evidence="7">
    <location>
        <position position="1"/>
    </location>
</feature>
<gene>
    <name evidence="7" type="ORF">EZS27_030211</name>
</gene>
<dbReference type="PANTHER" id="PTHR30606:SF10">
    <property type="entry name" value="PHOSPHATIDYLINOSITOL MANNOSIDE ACYLTRANSFERASE"/>
    <property type="match status" value="1"/>
</dbReference>
<dbReference type="PANTHER" id="PTHR30606">
    <property type="entry name" value="LIPID A BIOSYNTHESIS LAUROYL ACYLTRANSFERASE"/>
    <property type="match status" value="1"/>
</dbReference>
<evidence type="ECO:0000256" key="3">
    <source>
        <dbReference type="ARBA" id="ARBA00022519"/>
    </source>
</evidence>
<evidence type="ECO:0008006" key="8">
    <source>
        <dbReference type="Google" id="ProtNLM"/>
    </source>
</evidence>
<dbReference type="EMBL" id="SNRY01003726">
    <property type="protein sequence ID" value="KAA6319956.1"/>
    <property type="molecule type" value="Genomic_DNA"/>
</dbReference>
<dbReference type="Pfam" id="PF03279">
    <property type="entry name" value="Lip_A_acyltrans"/>
    <property type="match status" value="1"/>
</dbReference>
<comment type="subcellular location">
    <subcellularLocation>
        <location evidence="1">Cell inner membrane</location>
    </subcellularLocation>
</comment>
<dbReference type="GO" id="GO:0016746">
    <property type="term" value="F:acyltransferase activity"/>
    <property type="evidence" value="ECO:0007669"/>
    <property type="project" value="UniProtKB-KW"/>
</dbReference>
<protein>
    <recommendedName>
        <fullName evidence="8">Kdo(2)-lipid IV(A) lauroyltransferase</fullName>
    </recommendedName>
</protein>
<proteinExistence type="predicted"/>
<dbReference type="AlphaFoldDB" id="A0A5J4QD94"/>
<evidence type="ECO:0000256" key="2">
    <source>
        <dbReference type="ARBA" id="ARBA00022475"/>
    </source>
</evidence>
<dbReference type="GO" id="GO:0008610">
    <property type="term" value="P:lipid biosynthetic process"/>
    <property type="evidence" value="ECO:0007669"/>
    <property type="project" value="UniProtKB-ARBA"/>
</dbReference>
<sequence>IHYWTNFLNHDTPVFTGTERIAKQANLVVYYADITRPKRGYYVCEFKKLTDSPTDFPNYTITEMYMCELEKTIIREPQYWLWTHNRWKRKRKGFNENN</sequence>
<dbReference type="GO" id="GO:1901137">
    <property type="term" value="P:carbohydrate derivative biosynthetic process"/>
    <property type="evidence" value="ECO:0007669"/>
    <property type="project" value="UniProtKB-ARBA"/>
</dbReference>
<evidence type="ECO:0000256" key="1">
    <source>
        <dbReference type="ARBA" id="ARBA00004533"/>
    </source>
</evidence>
<evidence type="ECO:0000256" key="6">
    <source>
        <dbReference type="ARBA" id="ARBA00023315"/>
    </source>
</evidence>